<evidence type="ECO:0000313" key="3">
    <source>
        <dbReference type="Proteomes" id="UP000033411"/>
    </source>
</evidence>
<dbReference type="Proteomes" id="UP000033411">
    <property type="component" value="Unassembled WGS sequence"/>
</dbReference>
<dbReference type="PATRIC" id="fig|1293439.3.peg.241"/>
<reference evidence="2 3" key="1">
    <citation type="submission" date="2015-03" db="EMBL/GenBank/DDBJ databases">
        <authorList>
            <person name="Lepp D."/>
            <person name="Hassan Y.I."/>
            <person name="Li X.-Z."/>
            <person name="Zhou T."/>
        </authorList>
    </citation>
    <scope>NUCLEOTIDE SEQUENCE [LARGE SCALE GENOMIC DNA]</scope>
    <source>
        <strain evidence="2 3">E84</strain>
    </source>
</reference>
<sequence>MTVAIVGGSGFLGRHVALRLLAHGEKPLVVHRGNEPANLPDSVIIAHADRENEADLVALFKQHAVTTVIDIFALSLENTRAVISAAQRVGARYLLTSSVDVYCNYEGLLRKSSPEIQLLPATERSPLRTMRYPYRGNSRRPQGVRVDLFENYDKIIIEEDVRSRDMDFVVLRPPMIYGTADKQRRFGWIYDNAKGENFAIDERAFGWLNSYAYVEDIAEAFALAAKHPKASGKTYNVGQTVVRSTAEWARLVLPMLGSSAEVVPAPAGTGVWADRADAMDLRYPLTLDPQAIRDDLGFKEVIDETAALERTLASYSPTAN</sequence>
<feature type="domain" description="NAD-dependent epimerase/dehydratase" evidence="1">
    <location>
        <begin position="4"/>
        <end position="73"/>
    </location>
</feature>
<gene>
    <name evidence="2" type="ORF">WH87_03425</name>
</gene>
<protein>
    <recommendedName>
        <fullName evidence="1">NAD-dependent epimerase/dehydratase domain-containing protein</fullName>
    </recommendedName>
</protein>
<dbReference type="Gene3D" id="3.40.50.720">
    <property type="entry name" value="NAD(P)-binding Rossmann-like Domain"/>
    <property type="match status" value="1"/>
</dbReference>
<dbReference type="PANTHER" id="PTHR43245:SF55">
    <property type="entry name" value="NAD(P)-BINDING DOMAIN-CONTAINING PROTEIN"/>
    <property type="match status" value="1"/>
</dbReference>
<dbReference type="Pfam" id="PF01370">
    <property type="entry name" value="Epimerase"/>
    <property type="match status" value="2"/>
</dbReference>
<dbReference type="InterPro" id="IPR001509">
    <property type="entry name" value="Epimerase_deHydtase"/>
</dbReference>
<dbReference type="OrthoDB" id="9814124at2"/>
<dbReference type="SUPFAM" id="SSF51735">
    <property type="entry name" value="NAD(P)-binding Rossmann-fold domains"/>
    <property type="match status" value="1"/>
</dbReference>
<organism evidence="2 3">
    <name type="scientific">Devosia epidermidihirudinis</name>
    <dbReference type="NCBI Taxonomy" id="1293439"/>
    <lineage>
        <taxon>Bacteria</taxon>
        <taxon>Pseudomonadati</taxon>
        <taxon>Pseudomonadota</taxon>
        <taxon>Alphaproteobacteria</taxon>
        <taxon>Hyphomicrobiales</taxon>
        <taxon>Devosiaceae</taxon>
        <taxon>Devosia</taxon>
    </lineage>
</organism>
<proteinExistence type="predicted"/>
<comment type="caution">
    <text evidence="2">The sequence shown here is derived from an EMBL/GenBank/DDBJ whole genome shotgun (WGS) entry which is preliminary data.</text>
</comment>
<accession>A0A0F5QGZ2</accession>
<dbReference type="PANTHER" id="PTHR43245">
    <property type="entry name" value="BIFUNCTIONAL POLYMYXIN RESISTANCE PROTEIN ARNA"/>
    <property type="match status" value="1"/>
</dbReference>
<feature type="domain" description="NAD-dependent epimerase/dehydratase" evidence="1">
    <location>
        <begin position="162"/>
        <end position="238"/>
    </location>
</feature>
<dbReference type="RefSeq" id="WP_046138482.1">
    <property type="nucleotide sequence ID" value="NZ_LANJ01000011.1"/>
</dbReference>
<dbReference type="AlphaFoldDB" id="A0A0F5QGZ2"/>
<dbReference type="InterPro" id="IPR050177">
    <property type="entry name" value="Lipid_A_modif_metabolic_enz"/>
</dbReference>
<keyword evidence="3" id="KW-1185">Reference proteome</keyword>
<dbReference type="InterPro" id="IPR036291">
    <property type="entry name" value="NAD(P)-bd_dom_sf"/>
</dbReference>
<dbReference type="EMBL" id="LANJ01000011">
    <property type="protein sequence ID" value="KKC39289.1"/>
    <property type="molecule type" value="Genomic_DNA"/>
</dbReference>
<evidence type="ECO:0000313" key="2">
    <source>
        <dbReference type="EMBL" id="KKC39289.1"/>
    </source>
</evidence>
<name>A0A0F5QGZ2_9HYPH</name>
<dbReference type="STRING" id="1293439.WH87_03425"/>
<evidence type="ECO:0000259" key="1">
    <source>
        <dbReference type="Pfam" id="PF01370"/>
    </source>
</evidence>